<gene>
    <name evidence="2" type="ORF">WJX72_009465</name>
</gene>
<sequence>MASSLPTAGDLGLDLRMPDAAFVIARLPKKPEPEASRELPSLATPAMVRALQQALRPTPIPMEAVDAKNGESDSYSAWKACLQTAAAGSTKPRLAAGHVSPGVAGGYAGGAKVEGNGLLRDPQAPCHVTKQDVLRQQTEFAEIWRSPEKQAKEDDGRRFGAQQTGTNDRNAGAAVL</sequence>
<reference evidence="2 3" key="1">
    <citation type="journal article" date="2024" name="Nat. Commun.">
        <title>Phylogenomics reveals the evolutionary origins of lichenization in chlorophyte algae.</title>
        <authorList>
            <person name="Puginier C."/>
            <person name="Libourel C."/>
            <person name="Otte J."/>
            <person name="Skaloud P."/>
            <person name="Haon M."/>
            <person name="Grisel S."/>
            <person name="Petersen M."/>
            <person name="Berrin J.G."/>
            <person name="Delaux P.M."/>
            <person name="Dal Grande F."/>
            <person name="Keller J."/>
        </authorList>
    </citation>
    <scope>NUCLEOTIDE SEQUENCE [LARGE SCALE GENOMIC DNA]</scope>
    <source>
        <strain evidence="2 3">SAG 2043</strain>
    </source>
</reference>
<dbReference type="EMBL" id="JALJOR010000013">
    <property type="protein sequence ID" value="KAK9806985.1"/>
    <property type="molecule type" value="Genomic_DNA"/>
</dbReference>
<accession>A0AAW1PB40</accession>
<comment type="caution">
    <text evidence="2">The sequence shown here is derived from an EMBL/GenBank/DDBJ whole genome shotgun (WGS) entry which is preliminary data.</text>
</comment>
<protein>
    <submittedName>
        <fullName evidence="2">Uncharacterized protein</fullName>
    </submittedName>
</protein>
<proteinExistence type="predicted"/>
<evidence type="ECO:0000313" key="2">
    <source>
        <dbReference type="EMBL" id="KAK9806985.1"/>
    </source>
</evidence>
<keyword evidence="3" id="KW-1185">Reference proteome</keyword>
<feature type="compositionally biased region" description="Basic and acidic residues" evidence="1">
    <location>
        <begin position="145"/>
        <end position="158"/>
    </location>
</feature>
<dbReference type="AlphaFoldDB" id="A0AAW1PB40"/>
<dbReference type="Proteomes" id="UP001489004">
    <property type="component" value="Unassembled WGS sequence"/>
</dbReference>
<evidence type="ECO:0000313" key="3">
    <source>
        <dbReference type="Proteomes" id="UP001489004"/>
    </source>
</evidence>
<evidence type="ECO:0000256" key="1">
    <source>
        <dbReference type="SAM" id="MobiDB-lite"/>
    </source>
</evidence>
<feature type="region of interest" description="Disordered" evidence="1">
    <location>
        <begin position="144"/>
        <end position="176"/>
    </location>
</feature>
<organism evidence="2 3">
    <name type="scientific">[Myrmecia] bisecta</name>
    <dbReference type="NCBI Taxonomy" id="41462"/>
    <lineage>
        <taxon>Eukaryota</taxon>
        <taxon>Viridiplantae</taxon>
        <taxon>Chlorophyta</taxon>
        <taxon>core chlorophytes</taxon>
        <taxon>Trebouxiophyceae</taxon>
        <taxon>Trebouxiales</taxon>
        <taxon>Trebouxiaceae</taxon>
        <taxon>Myrmecia</taxon>
    </lineage>
</organism>
<name>A0AAW1PB40_9CHLO</name>